<reference evidence="1" key="2">
    <citation type="submission" date="2011-02" db="EMBL/GenBank/DDBJ databases">
        <authorList>
            <person name="MacLean D."/>
        </authorList>
    </citation>
    <scope>NUCLEOTIDE SEQUENCE</scope>
</reference>
<dbReference type="EMBL" id="FR824047">
    <property type="protein sequence ID" value="CCA14263.1"/>
    <property type="molecule type" value="Genomic_DNA"/>
</dbReference>
<reference evidence="1" key="1">
    <citation type="journal article" date="2011" name="PLoS Biol.">
        <title>Gene gain and loss during evolution of obligate parasitism in the white rust pathogen of Arabidopsis thaliana.</title>
        <authorList>
            <person name="Kemen E."/>
            <person name="Gardiner A."/>
            <person name="Schultz-Larsen T."/>
            <person name="Kemen A.C."/>
            <person name="Balmuth A.L."/>
            <person name="Robert-Seilaniantz A."/>
            <person name="Bailey K."/>
            <person name="Holub E."/>
            <person name="Studholme D.J."/>
            <person name="Maclean D."/>
            <person name="Jones J.D."/>
        </authorList>
    </citation>
    <scope>NUCLEOTIDE SEQUENCE</scope>
</reference>
<gene>
    <name evidence="1" type="primary">AlNc14C2G371</name>
    <name evidence="1" type="ORF">ALNC14_004060</name>
</gene>
<dbReference type="HOGENOM" id="CLU_012390_2_0_1"/>
<dbReference type="PANTHER" id="PTHR47150">
    <property type="entry name" value="OS12G0169200 PROTEIN"/>
    <property type="match status" value="1"/>
</dbReference>
<organism evidence="1">
    <name type="scientific">Albugo laibachii Nc14</name>
    <dbReference type="NCBI Taxonomy" id="890382"/>
    <lineage>
        <taxon>Eukaryota</taxon>
        <taxon>Sar</taxon>
        <taxon>Stramenopiles</taxon>
        <taxon>Oomycota</taxon>
        <taxon>Peronosporomycetes</taxon>
        <taxon>Albuginales</taxon>
        <taxon>Albuginaceae</taxon>
        <taxon>Albugo</taxon>
    </lineage>
</organism>
<dbReference type="AlphaFoldDB" id="F0VZN3"/>
<proteinExistence type="predicted"/>
<protein>
    <submittedName>
        <fullName evidence="1">Transposon protein putative</fullName>
    </submittedName>
</protein>
<name>F0VZN3_9STRA</name>
<dbReference type="Pfam" id="PF04827">
    <property type="entry name" value="Plant_tran"/>
    <property type="match status" value="1"/>
</dbReference>
<sequence>MWHLYFGMPGSHNDINVLDRSHLFTNLTDGRAPSVSYRINGTHYLMGYYLADEVYPPWATLVQTISNLQVKKKKFFAEAQESARKDVERAFGMLQSQYAILRRPCRLCSQEDMAYIVKVCVILRDMAIEDEKDPDRLILERSVQDTITSSTTVVTAPNLSTDRTFSSFISWYEAIESGELHYQLRNDLIEHIWARSGTQNA</sequence>
<dbReference type="PANTHER" id="PTHR47150:SF7">
    <property type="entry name" value="NUCLEASE"/>
    <property type="match status" value="1"/>
</dbReference>
<evidence type="ECO:0000313" key="1">
    <source>
        <dbReference type="EMBL" id="CCA14263.1"/>
    </source>
</evidence>
<accession>F0VZN3</accession>
<dbReference type="InterPro" id="IPR006912">
    <property type="entry name" value="Harbinger_derived_prot"/>
</dbReference>